<name>A0A0E9R131_ANGAN</name>
<sequence length="42" mass="5151">MCQNYIRKKRHNIMSIFRKETALILLKMRLQDSQVCTYFLSE</sequence>
<dbReference type="EMBL" id="GBXM01086120">
    <property type="protein sequence ID" value="JAH22457.1"/>
    <property type="molecule type" value="Transcribed_RNA"/>
</dbReference>
<protein>
    <submittedName>
        <fullName evidence="1">Uncharacterized protein</fullName>
    </submittedName>
</protein>
<dbReference type="AlphaFoldDB" id="A0A0E9R131"/>
<reference evidence="1" key="2">
    <citation type="journal article" date="2015" name="Fish Shellfish Immunol.">
        <title>Early steps in the European eel (Anguilla anguilla)-Vibrio vulnificus interaction in the gills: Role of the RtxA13 toxin.</title>
        <authorList>
            <person name="Callol A."/>
            <person name="Pajuelo D."/>
            <person name="Ebbesson L."/>
            <person name="Teles M."/>
            <person name="MacKenzie S."/>
            <person name="Amaro C."/>
        </authorList>
    </citation>
    <scope>NUCLEOTIDE SEQUENCE</scope>
</reference>
<proteinExistence type="predicted"/>
<reference evidence="1" key="1">
    <citation type="submission" date="2014-11" db="EMBL/GenBank/DDBJ databases">
        <authorList>
            <person name="Amaro Gonzalez C."/>
        </authorList>
    </citation>
    <scope>NUCLEOTIDE SEQUENCE</scope>
</reference>
<organism evidence="1">
    <name type="scientific">Anguilla anguilla</name>
    <name type="common">European freshwater eel</name>
    <name type="synonym">Muraena anguilla</name>
    <dbReference type="NCBI Taxonomy" id="7936"/>
    <lineage>
        <taxon>Eukaryota</taxon>
        <taxon>Metazoa</taxon>
        <taxon>Chordata</taxon>
        <taxon>Craniata</taxon>
        <taxon>Vertebrata</taxon>
        <taxon>Euteleostomi</taxon>
        <taxon>Actinopterygii</taxon>
        <taxon>Neopterygii</taxon>
        <taxon>Teleostei</taxon>
        <taxon>Anguilliformes</taxon>
        <taxon>Anguillidae</taxon>
        <taxon>Anguilla</taxon>
    </lineage>
</organism>
<accession>A0A0E9R131</accession>
<evidence type="ECO:0000313" key="1">
    <source>
        <dbReference type="EMBL" id="JAH22457.1"/>
    </source>
</evidence>